<protein>
    <recommendedName>
        <fullName evidence="4">diphthine methyl ester synthase</fullName>
        <ecNumber evidence="4">2.1.1.314</ecNumber>
    </recommendedName>
</protein>
<evidence type="ECO:0000313" key="12">
    <source>
        <dbReference type="Proteomes" id="UP000069272"/>
    </source>
</evidence>
<feature type="compositionally biased region" description="Acidic residues" evidence="9">
    <location>
        <begin position="362"/>
        <end position="372"/>
    </location>
</feature>
<feature type="region of interest" description="Disordered" evidence="9">
    <location>
        <begin position="1792"/>
        <end position="1891"/>
    </location>
</feature>
<feature type="region of interest" description="Disordered" evidence="9">
    <location>
        <begin position="350"/>
        <end position="434"/>
    </location>
</feature>
<dbReference type="EnsemblMetazoa" id="AALB003486-RA">
    <property type="protein sequence ID" value="AALB003486-PA"/>
    <property type="gene ID" value="AALB003486"/>
</dbReference>
<name>A0A182FAF7_ANOAL</name>
<dbReference type="PANTHER" id="PTHR10882">
    <property type="entry name" value="DIPHTHINE SYNTHASE"/>
    <property type="match status" value="1"/>
</dbReference>
<comment type="similarity">
    <text evidence="3">Belongs to the diphthine synthase family.</text>
</comment>
<evidence type="ECO:0000256" key="1">
    <source>
        <dbReference type="ARBA" id="ARBA00004006"/>
    </source>
</evidence>
<feature type="region of interest" description="Disordered" evidence="9">
    <location>
        <begin position="1420"/>
        <end position="1483"/>
    </location>
</feature>
<keyword evidence="12" id="KW-1185">Reference proteome</keyword>
<feature type="compositionally biased region" description="Polar residues" evidence="9">
    <location>
        <begin position="701"/>
        <end position="736"/>
    </location>
</feature>
<feature type="region of interest" description="Disordered" evidence="9">
    <location>
        <begin position="1496"/>
        <end position="1557"/>
    </location>
</feature>
<dbReference type="Gene3D" id="3.30.950.10">
    <property type="entry name" value="Methyltransferase, Cobalt-precorrin-4 Transmethylase, Domain 2"/>
    <property type="match status" value="1"/>
</dbReference>
<dbReference type="InterPro" id="IPR014777">
    <property type="entry name" value="4pyrrole_Mease_sub1"/>
</dbReference>
<dbReference type="STRING" id="7167.A0A182FAF7"/>
<feature type="compositionally biased region" description="Basic and acidic residues" evidence="9">
    <location>
        <begin position="1253"/>
        <end position="1265"/>
    </location>
</feature>
<feature type="compositionally biased region" description="Basic and acidic residues" evidence="9">
    <location>
        <begin position="409"/>
        <end position="425"/>
    </location>
</feature>
<feature type="compositionally biased region" description="Low complexity" evidence="9">
    <location>
        <begin position="1012"/>
        <end position="1025"/>
    </location>
</feature>
<dbReference type="CDD" id="cd12100">
    <property type="entry name" value="DD_CABYR_SP17"/>
    <property type="match status" value="1"/>
</dbReference>
<dbReference type="NCBIfam" id="TIGR00522">
    <property type="entry name" value="dph5"/>
    <property type="match status" value="1"/>
</dbReference>
<dbReference type="VEuPathDB" id="VectorBase:AALB20_036848"/>
<keyword evidence="7" id="KW-0949">S-adenosyl-L-methionine</keyword>
<dbReference type="Gene3D" id="3.40.1010.10">
    <property type="entry name" value="Cobalt-precorrin-4 Transmethylase, Domain 1"/>
    <property type="match status" value="1"/>
</dbReference>
<evidence type="ECO:0000256" key="5">
    <source>
        <dbReference type="ARBA" id="ARBA00022603"/>
    </source>
</evidence>
<feature type="compositionally biased region" description="Basic and acidic residues" evidence="9">
    <location>
        <begin position="1062"/>
        <end position="1072"/>
    </location>
</feature>
<dbReference type="InterPro" id="IPR000878">
    <property type="entry name" value="4pyrrol_Mease"/>
</dbReference>
<feature type="compositionally biased region" description="Acidic residues" evidence="9">
    <location>
        <begin position="754"/>
        <end position="763"/>
    </location>
</feature>
<feature type="region of interest" description="Disordered" evidence="9">
    <location>
        <begin position="960"/>
        <end position="1350"/>
    </location>
</feature>
<feature type="compositionally biased region" description="Basic and acidic residues" evidence="9">
    <location>
        <begin position="1853"/>
        <end position="1863"/>
    </location>
</feature>
<dbReference type="Proteomes" id="UP000069272">
    <property type="component" value="Chromosome 2R"/>
</dbReference>
<feature type="region of interest" description="Disordered" evidence="9">
    <location>
        <begin position="469"/>
        <end position="512"/>
    </location>
</feature>
<dbReference type="EC" id="2.1.1.314" evidence="4"/>
<feature type="compositionally biased region" description="Basic and acidic residues" evidence="9">
    <location>
        <begin position="1451"/>
        <end position="1467"/>
    </location>
</feature>
<feature type="region of interest" description="Disordered" evidence="9">
    <location>
        <begin position="587"/>
        <end position="674"/>
    </location>
</feature>
<evidence type="ECO:0000256" key="2">
    <source>
        <dbReference type="ARBA" id="ARBA00005156"/>
    </source>
</evidence>
<evidence type="ECO:0000256" key="3">
    <source>
        <dbReference type="ARBA" id="ARBA00006729"/>
    </source>
</evidence>
<comment type="catalytic activity">
    <reaction evidence="8">
        <text>2-[(3S)-amino-3-carboxypropyl]-L-histidyl-[translation elongation factor 2] + 4 S-adenosyl-L-methionine = diphthine methyl ester-[translation elongation factor 2] + 4 S-adenosyl-L-homocysteine + 3 H(+)</text>
        <dbReference type="Rhea" id="RHEA:42652"/>
        <dbReference type="Rhea" id="RHEA-COMP:9749"/>
        <dbReference type="Rhea" id="RHEA-COMP:10173"/>
        <dbReference type="ChEBI" id="CHEBI:15378"/>
        <dbReference type="ChEBI" id="CHEBI:57856"/>
        <dbReference type="ChEBI" id="CHEBI:59789"/>
        <dbReference type="ChEBI" id="CHEBI:73995"/>
        <dbReference type="ChEBI" id="CHEBI:79005"/>
        <dbReference type="EC" id="2.1.1.314"/>
    </reaction>
</comment>
<dbReference type="PANTHER" id="PTHR10882:SF0">
    <property type="entry name" value="DIPHTHINE METHYL ESTER SYNTHASE"/>
    <property type="match status" value="1"/>
</dbReference>
<feature type="compositionally biased region" description="Basic and acidic residues" evidence="9">
    <location>
        <begin position="1501"/>
        <end position="1511"/>
    </location>
</feature>
<feature type="compositionally biased region" description="Basic and acidic residues" evidence="9">
    <location>
        <begin position="1814"/>
        <end position="1825"/>
    </location>
</feature>
<feature type="region of interest" description="Disordered" evidence="9">
    <location>
        <begin position="686"/>
        <end position="946"/>
    </location>
</feature>
<feature type="compositionally biased region" description="Basic and acidic residues" evidence="9">
    <location>
        <begin position="1340"/>
        <end position="1350"/>
    </location>
</feature>
<dbReference type="GO" id="GO:0017183">
    <property type="term" value="P:protein histidyl modification to diphthamide"/>
    <property type="evidence" value="ECO:0007669"/>
    <property type="project" value="InterPro"/>
</dbReference>
<dbReference type="GO" id="GO:0032259">
    <property type="term" value="P:methylation"/>
    <property type="evidence" value="ECO:0007669"/>
    <property type="project" value="UniProtKB-KW"/>
</dbReference>
<feature type="region of interest" description="Disordered" evidence="9">
    <location>
        <begin position="553"/>
        <end position="572"/>
    </location>
</feature>
<dbReference type="VEuPathDB" id="VectorBase:AALB017404"/>
<feature type="compositionally biased region" description="Polar residues" evidence="9">
    <location>
        <begin position="1032"/>
        <end position="1042"/>
    </location>
</feature>
<evidence type="ECO:0000256" key="7">
    <source>
        <dbReference type="ARBA" id="ARBA00022691"/>
    </source>
</evidence>
<feature type="compositionally biased region" description="Polar residues" evidence="9">
    <location>
        <begin position="991"/>
        <end position="1003"/>
    </location>
</feature>
<dbReference type="FunFam" id="3.30.950.10:FF:000004">
    <property type="entry name" value="Diphthine synthase putative"/>
    <property type="match status" value="1"/>
</dbReference>
<dbReference type="FunFam" id="3.40.1010.10:FF:000004">
    <property type="entry name" value="Putative diphthine synthase"/>
    <property type="match status" value="1"/>
</dbReference>
<sequence>MFYIIGLGLGDPEDITVKGLNIIKQCERVYLESYTSILCCGQEKLEEFYGRKLILADREMVEQRADEILEGADSRSIAFLVVGDPFGATTHTDLLLRAKEKGIATSVVHNASIMNAIGCCGLQLYHFGETVSIPYWDDNWKPDSFYEKIVANLTQGLHTLCLLDIKVKEPTLESLMKKKREYMPPRFMSVSEAAGQLLEIVQNKASEGAENAALTLTDQSLVVGLARVGHETQKIVACTLREMKDVDLGAPLHSLIIANGRLHPLETEFLQQFGVRMPISAPKIPDGLPELMRGLAKSVIKENPENLYLHAAEYFENLIRERDGTLERGYQGFNAYQVYADYKEKTREKLGLAPGKQSSVSDEGDGDADDTGSGESASKTRGRTRRRRTRKPSSAEKENPVTEVQSGAVRRDGDNERVPRRKSSELSEEAAPVSVVEEEVVKVHYNPPEAQPSARVVSAQSVEAEQAVLTALDDEQMLDSDGVSKETEEDEPMESVDDVGTAPSTADVTETEASVVVDSVPLQDLETCFMHANVDHLLEKHTEEGAVEDLQIDDSDAKNATKQKLPQQGGEDVVENAIPTDLDAMSTIQQEDGESKYAATEYTEKEGSDEAGMMQMAGDTADQIVISNDGVIGEPSAVGDQQTADTPVNTEAPEKRPQSGGKAGQSVPSGSDEIIADVAVDNLLADDQAAPVEVEQKDQNVESIKTNPDQATDNAISDAVVSQTEPMPTVEQTNKIASRFNEDDENEHGSGDNALDENVIDEVNDSKGKSAEEIAPENASEPDSQADTLAELNSNDKKSDPEAETPLSSVSQKLEEPLSRTNSKEEKDEVNLESVDASGAEVDDKLPEESPAAEDEIPAASITKLSDNMEMIEIEKEVSSPVDAEAEVVPSSESLEAPERQSDTTEDIQNVPRGNDDDVAEDAADKNDDAKGKVALTESNSSIDAITDAEVVETNKAAAQFSEPSLTNSEVPVSNLNIEPTGDDSNMEPASGSSKTEPASVDSNIKPDNEESVNPEPVSEESVNPDTVDVQIPSTKTVSQDSNESKGNPEEESVTMTSEVEEQLKSEAKTSTEEPPENPLVGEVGSADEPKDEPKDEELTSDKLANEESTIEARAEIAAITEDEKPAPESPKGKKENINEAQKEQIPESDGGDTSGEAAISVVNESSEIGMSSQPTPPEQSVTEESGTTIEDELKEQPPASTALAEIEQKDNITDVEGESGLPDVLNTQSLDEQKSAEVQEQTEETANTANEQAKEIEPSTKRASIDLNMPADTSQMEGTSKNSNVGENADTPAVGEKISSQEVVDDPPGPSPEEVMEEPCIKREVSPSTSALPEPVGEPMEKKQDQELEEIKKVDLSQLSKDSAEALFYSLKKSALENQEEKDDSVGVASNNEDNVVAAAVAAAKDDDDDDDKDVVLAEEPTVQATTDDSTKRTFTDDFLDEVPITEAEPELKEAPSDGEAVKEEPAALEAQTSLEASEKDDAFNPMVMVSMRSKQFQDQLHEREARLASEGEGASPESLTSKRPLMRRCMTEMADLSRYDDATQEDETTDGTSYVEEEDQFDGYYIGHIKNKILASSVSVADSDCFDPTRSPQEPANDETEVRTALETIASTDTESTIASQATIQQAGSKRSYLRKHSQNASSNIPYASFGNAAIDQSLDEFIEREEQNKQDEAFAEAATKIQRSYRTHKKRLLRDYHSTMRTFTEDQSAESGEEYNNSTANVIQIKLDQKRDPATAGSSGLGAVVDGGEESDSNNASLHLPLGTGGRRPMYSLNIDDYDTVARRMTLTRGVAMQRNSTPDDDSGKSTNASTDRKPSLADGDGKVLVPAPAGPETLEDSPVSAPEAVQSSRSDEREEHDTDNAGNSSQSQPTPDEPRPQNRELSTAVPKPIRTQAKVLSSHRVAPLDVQNLLLIARQRTMPVQIDSSVIRVLPKHMRKRISSAGMMSDGKRK</sequence>
<evidence type="ECO:0000313" key="11">
    <source>
        <dbReference type="EnsemblMetazoa" id="AALB003486-PA"/>
    </source>
</evidence>
<evidence type="ECO:0000256" key="9">
    <source>
        <dbReference type="SAM" id="MobiDB-lite"/>
    </source>
</evidence>
<dbReference type="CDD" id="cd11647">
    <property type="entry name" value="DHP5_DphB"/>
    <property type="match status" value="1"/>
</dbReference>
<feature type="compositionally biased region" description="Polar residues" evidence="9">
    <location>
        <begin position="962"/>
        <end position="978"/>
    </location>
</feature>
<feature type="region of interest" description="Disordered" evidence="9">
    <location>
        <begin position="1374"/>
        <end position="1394"/>
    </location>
</feature>
<dbReference type="Gene3D" id="1.20.890.10">
    <property type="entry name" value="cAMP-dependent protein kinase regulatory subunit, dimerization-anchoring domain"/>
    <property type="match status" value="1"/>
</dbReference>
<comment type="pathway">
    <text evidence="2">Protein modification; peptidyl-diphthamide biosynthesis.</text>
</comment>
<evidence type="ECO:0000256" key="8">
    <source>
        <dbReference type="ARBA" id="ARBA00048752"/>
    </source>
</evidence>
<dbReference type="SUPFAM" id="SSF53790">
    <property type="entry name" value="Tetrapyrrole methylase"/>
    <property type="match status" value="1"/>
</dbReference>
<proteinExistence type="inferred from homology"/>
<feature type="compositionally biased region" description="Polar residues" evidence="9">
    <location>
        <begin position="1864"/>
        <end position="1874"/>
    </location>
</feature>
<feature type="compositionally biased region" description="Acidic residues" evidence="9">
    <location>
        <begin position="1544"/>
        <end position="1557"/>
    </location>
</feature>
<reference evidence="11" key="2">
    <citation type="submission" date="2022-08" db="UniProtKB">
        <authorList>
            <consortium name="EnsemblMetazoa"/>
        </authorList>
    </citation>
    <scope>IDENTIFICATION</scope>
    <source>
        <strain evidence="11">STECLA/ALBI9_A</strain>
    </source>
</reference>
<evidence type="ECO:0000256" key="6">
    <source>
        <dbReference type="ARBA" id="ARBA00022679"/>
    </source>
</evidence>
<accession>A0A182FAF7</accession>
<organism evidence="11 12">
    <name type="scientific">Anopheles albimanus</name>
    <name type="common">New world malaria mosquito</name>
    <dbReference type="NCBI Taxonomy" id="7167"/>
    <lineage>
        <taxon>Eukaryota</taxon>
        <taxon>Metazoa</taxon>
        <taxon>Ecdysozoa</taxon>
        <taxon>Arthropoda</taxon>
        <taxon>Hexapoda</taxon>
        <taxon>Insecta</taxon>
        <taxon>Pterygota</taxon>
        <taxon>Neoptera</taxon>
        <taxon>Endopterygota</taxon>
        <taxon>Diptera</taxon>
        <taxon>Nematocera</taxon>
        <taxon>Culicoidea</taxon>
        <taxon>Culicidae</taxon>
        <taxon>Anophelinae</taxon>
        <taxon>Anopheles</taxon>
    </lineage>
</organism>
<feature type="compositionally biased region" description="Polar residues" evidence="9">
    <location>
        <begin position="502"/>
        <end position="512"/>
    </location>
</feature>
<dbReference type="SUPFAM" id="SSF47391">
    <property type="entry name" value="Dimerization-anchoring domain of cAMP-dependent PK regulatory subunit"/>
    <property type="match status" value="1"/>
</dbReference>
<dbReference type="HAMAP" id="MF_01084">
    <property type="entry name" value="Diphthine_synth"/>
    <property type="match status" value="1"/>
</dbReference>
<feature type="compositionally biased region" description="Polar residues" evidence="9">
    <location>
        <begin position="781"/>
        <end position="793"/>
    </location>
</feature>
<feature type="compositionally biased region" description="Basic residues" evidence="9">
    <location>
        <begin position="380"/>
        <end position="391"/>
    </location>
</feature>
<feature type="compositionally biased region" description="Polar residues" evidence="9">
    <location>
        <begin position="639"/>
        <end position="649"/>
    </location>
</feature>
<keyword evidence="5" id="KW-0489">Methyltransferase</keyword>
<comment type="function">
    <text evidence="1">S-adenosyl-L-methionine-dependent methyltransferase that catalyzes four methylations of the modified target histidine residue in translation elongation factor 2 (EF-2), to form an intermediate called diphthine methyl ester. The four successive methylation reactions represent the second step of diphthamide biosynthesis.</text>
</comment>
<dbReference type="Pfam" id="PF00590">
    <property type="entry name" value="TP_methylase"/>
    <property type="match status" value="1"/>
</dbReference>
<dbReference type="InterPro" id="IPR004551">
    <property type="entry name" value="Dphthn_synthase"/>
</dbReference>
<feature type="compositionally biased region" description="Basic and acidic residues" evidence="9">
    <location>
        <begin position="1122"/>
        <end position="1146"/>
    </location>
</feature>
<dbReference type="InterPro" id="IPR047579">
    <property type="entry name" value="DD_CABYR_SP17"/>
</dbReference>
<feature type="compositionally biased region" description="Basic and acidic residues" evidence="9">
    <location>
        <begin position="1088"/>
        <end position="1115"/>
    </location>
</feature>
<dbReference type="InterPro" id="IPR035996">
    <property type="entry name" value="4pyrrol_Methylase_sf"/>
</dbReference>
<feature type="compositionally biased region" description="Basic and acidic residues" evidence="9">
    <location>
        <begin position="923"/>
        <end position="932"/>
    </location>
</feature>
<keyword evidence="6" id="KW-0808">Transferase</keyword>
<feature type="compositionally biased region" description="Polar residues" evidence="9">
    <location>
        <begin position="1272"/>
        <end position="1287"/>
    </location>
</feature>
<feature type="compositionally biased region" description="Polar residues" evidence="9">
    <location>
        <begin position="1163"/>
        <end position="1189"/>
    </location>
</feature>
<evidence type="ECO:0000259" key="10">
    <source>
        <dbReference type="Pfam" id="PF00590"/>
    </source>
</evidence>
<dbReference type="GO" id="GO:0141133">
    <property type="term" value="F:diphthine methyl ester synthase activity"/>
    <property type="evidence" value="ECO:0007669"/>
    <property type="project" value="UniProtKB-EC"/>
</dbReference>
<feature type="region of interest" description="Disordered" evidence="9">
    <location>
        <begin position="1733"/>
        <end position="1771"/>
    </location>
</feature>
<reference evidence="11 12" key="1">
    <citation type="journal article" date="2017" name="G3 (Bethesda)">
        <title>The Physical Genome Mapping of Anopheles albimanus Corrected Scaffold Misassemblies and Identified Interarm Rearrangements in Genus Anopheles.</title>
        <authorList>
            <person name="Artemov G.N."/>
            <person name="Peery A.N."/>
            <person name="Jiang X."/>
            <person name="Tu Z."/>
            <person name="Stegniy V.N."/>
            <person name="Sharakhova M.V."/>
            <person name="Sharakhov I.V."/>
        </authorList>
    </citation>
    <scope>NUCLEOTIDE SEQUENCE [LARGE SCALE GENOMIC DNA]</scope>
    <source>
        <strain evidence="11 12">ALBI9_A</strain>
    </source>
</reference>
<dbReference type="VEuPathDB" id="VectorBase:AALB017403"/>
<feature type="domain" description="Tetrapyrrole methylase" evidence="10">
    <location>
        <begin position="1"/>
        <end position="193"/>
    </location>
</feature>
<dbReference type="InterPro" id="IPR014776">
    <property type="entry name" value="4pyrrole_Mease_sub2"/>
</dbReference>
<evidence type="ECO:0000256" key="4">
    <source>
        <dbReference type="ARBA" id="ARBA00011927"/>
    </source>
</evidence>
<dbReference type="VEuPathDB" id="VectorBase:AALB20_027663"/>
<feature type="compositionally biased region" description="Acidic residues" evidence="9">
    <location>
        <begin position="487"/>
        <end position="497"/>
    </location>
</feature>
<feature type="compositionally biased region" description="Basic and acidic residues" evidence="9">
    <location>
        <begin position="813"/>
        <end position="830"/>
    </location>
</feature>